<evidence type="ECO:0000313" key="2">
    <source>
        <dbReference type="Proteomes" id="UP001159427"/>
    </source>
</evidence>
<comment type="caution">
    <text evidence="1">The sequence shown here is derived from an EMBL/GenBank/DDBJ whole genome shotgun (WGS) entry which is preliminary data.</text>
</comment>
<accession>A0ABN8PN95</accession>
<organism evidence="1 2">
    <name type="scientific">Porites evermanni</name>
    <dbReference type="NCBI Taxonomy" id="104178"/>
    <lineage>
        <taxon>Eukaryota</taxon>
        <taxon>Metazoa</taxon>
        <taxon>Cnidaria</taxon>
        <taxon>Anthozoa</taxon>
        <taxon>Hexacorallia</taxon>
        <taxon>Scleractinia</taxon>
        <taxon>Fungiina</taxon>
        <taxon>Poritidae</taxon>
        <taxon>Porites</taxon>
    </lineage>
</organism>
<dbReference type="EMBL" id="CALNXI010000928">
    <property type="protein sequence ID" value="CAH3147275.1"/>
    <property type="molecule type" value="Genomic_DNA"/>
</dbReference>
<reference evidence="1 2" key="1">
    <citation type="submission" date="2022-05" db="EMBL/GenBank/DDBJ databases">
        <authorList>
            <consortium name="Genoscope - CEA"/>
            <person name="William W."/>
        </authorList>
    </citation>
    <scope>NUCLEOTIDE SEQUENCE [LARGE SCALE GENOMIC DNA]</scope>
</reference>
<dbReference type="Proteomes" id="UP001159427">
    <property type="component" value="Unassembled WGS sequence"/>
</dbReference>
<gene>
    <name evidence="1" type="ORF">PEVE_00044217</name>
</gene>
<proteinExistence type="predicted"/>
<sequence length="167" mass="19955">MAKVNTANKVLRLIKRTCGTCTQPHVLLKLYFHLVRPHVEFASQQVWSPHQQFSIDLIERVQRRATKMIIEDRHCRERLQELNLLSLASRRLFMDLVFLFKFLMGLYDLDLSCYLVSADSSTCKYNLRHTNYQFKIRYARTNVLKFSYFFRIVKSWNSLHASTFKKN</sequence>
<name>A0ABN8PN95_9CNID</name>
<evidence type="ECO:0000313" key="1">
    <source>
        <dbReference type="EMBL" id="CAH3147275.1"/>
    </source>
</evidence>
<protein>
    <submittedName>
        <fullName evidence="1">Uncharacterized protein</fullName>
    </submittedName>
</protein>
<keyword evidence="2" id="KW-1185">Reference proteome</keyword>